<dbReference type="InterPro" id="IPR000073">
    <property type="entry name" value="AB_hydrolase_1"/>
</dbReference>
<dbReference type="PANTHER" id="PTHR43194">
    <property type="entry name" value="HYDROLASE ALPHA/BETA FOLD FAMILY"/>
    <property type="match status" value="1"/>
</dbReference>
<dbReference type="Gene3D" id="3.40.50.1820">
    <property type="entry name" value="alpha/beta hydrolase"/>
    <property type="match status" value="1"/>
</dbReference>
<name>A0ABT3ZZ20_9BACT</name>
<protein>
    <submittedName>
        <fullName evidence="3">Alpha/beta hydrolase</fullName>
    </submittedName>
</protein>
<organism evidence="3 4">
    <name type="scientific">Archangium lansingense</name>
    <dbReference type="NCBI Taxonomy" id="2995310"/>
    <lineage>
        <taxon>Bacteria</taxon>
        <taxon>Pseudomonadati</taxon>
        <taxon>Myxococcota</taxon>
        <taxon>Myxococcia</taxon>
        <taxon>Myxococcales</taxon>
        <taxon>Cystobacterineae</taxon>
        <taxon>Archangiaceae</taxon>
        <taxon>Archangium</taxon>
    </lineage>
</organism>
<evidence type="ECO:0000259" key="2">
    <source>
        <dbReference type="Pfam" id="PF12697"/>
    </source>
</evidence>
<accession>A0ABT3ZZ20</accession>
<dbReference type="SUPFAM" id="SSF53474">
    <property type="entry name" value="alpha/beta-Hydrolases"/>
    <property type="match status" value="1"/>
</dbReference>
<evidence type="ECO:0000313" key="4">
    <source>
        <dbReference type="Proteomes" id="UP001207654"/>
    </source>
</evidence>
<dbReference type="InterPro" id="IPR029058">
    <property type="entry name" value="AB_hydrolase_fold"/>
</dbReference>
<dbReference type="EMBL" id="JAPNKA010000001">
    <property type="protein sequence ID" value="MCY1074657.1"/>
    <property type="molecule type" value="Genomic_DNA"/>
</dbReference>
<dbReference type="InterPro" id="IPR050228">
    <property type="entry name" value="Carboxylesterase_BioH"/>
</dbReference>
<evidence type="ECO:0000313" key="3">
    <source>
        <dbReference type="EMBL" id="MCY1074657.1"/>
    </source>
</evidence>
<keyword evidence="4" id="KW-1185">Reference proteome</keyword>
<sequence>MKHLLLSALVLLTPRLSPASEAAPAPAPAPTVTGAVTREVRATNGERIPLLVLEPHRPAKGPAPVAVLVHGLTRSKEDWLVDAKPTFGGAFTEALRGAGYRVYLFDARLHGARAVEGDKPSARVKRSHEGDSGPYRSMVAGTIEDAHAVLAHALEGARPPRVLLGGYSMGAQVALLLAAREPRVTHLVTMVPPYVDPTLTEVAPVLAAGRIQQRWLILTARRDGFATPEQNEALFTAAPSRHKVHHTFDSGHALPRDYLSEVQRWLAAEP</sequence>
<comment type="caution">
    <text evidence="3">The sequence shown here is derived from an EMBL/GenBank/DDBJ whole genome shotgun (WGS) entry which is preliminary data.</text>
</comment>
<dbReference type="GO" id="GO:0016787">
    <property type="term" value="F:hydrolase activity"/>
    <property type="evidence" value="ECO:0007669"/>
    <property type="project" value="UniProtKB-KW"/>
</dbReference>
<feature type="signal peptide" evidence="1">
    <location>
        <begin position="1"/>
        <end position="19"/>
    </location>
</feature>
<dbReference type="RefSeq" id="WP_267533616.1">
    <property type="nucleotide sequence ID" value="NZ_JAPNKA010000001.1"/>
</dbReference>
<reference evidence="3 4" key="1">
    <citation type="submission" date="2022-11" db="EMBL/GenBank/DDBJ databases">
        <title>Minimal conservation of predation-associated metabolite biosynthetic gene clusters underscores biosynthetic potential of Myxococcota including descriptions for ten novel species: Archangium lansinium sp. nov., Myxococcus landrumus sp. nov., Nannocystis bai.</title>
        <authorList>
            <person name="Ahearne A."/>
            <person name="Stevens C."/>
            <person name="Phillips K."/>
        </authorList>
    </citation>
    <scope>NUCLEOTIDE SEQUENCE [LARGE SCALE GENOMIC DNA]</scope>
    <source>
        <strain evidence="3 4">MIWBW</strain>
    </source>
</reference>
<keyword evidence="1" id="KW-0732">Signal</keyword>
<dbReference type="Proteomes" id="UP001207654">
    <property type="component" value="Unassembled WGS sequence"/>
</dbReference>
<evidence type="ECO:0000256" key="1">
    <source>
        <dbReference type="SAM" id="SignalP"/>
    </source>
</evidence>
<keyword evidence="3" id="KW-0378">Hydrolase</keyword>
<gene>
    <name evidence="3" type="ORF">OV287_09165</name>
</gene>
<proteinExistence type="predicted"/>
<feature type="domain" description="AB hydrolase-1" evidence="2">
    <location>
        <begin position="67"/>
        <end position="236"/>
    </location>
</feature>
<feature type="chain" id="PRO_5046312085" evidence="1">
    <location>
        <begin position="20"/>
        <end position="270"/>
    </location>
</feature>
<dbReference type="Pfam" id="PF12697">
    <property type="entry name" value="Abhydrolase_6"/>
    <property type="match status" value="1"/>
</dbReference>
<dbReference type="PANTHER" id="PTHR43194:SF2">
    <property type="entry name" value="PEROXISOMAL MEMBRANE PROTEIN LPX1"/>
    <property type="match status" value="1"/>
</dbReference>